<name>A0ABV0ZJ40_9TELE</name>
<evidence type="ECO:0000313" key="1">
    <source>
        <dbReference type="EMBL" id="MEQ2305388.1"/>
    </source>
</evidence>
<protein>
    <submittedName>
        <fullName evidence="1">Uncharacterized protein</fullName>
    </submittedName>
</protein>
<proteinExistence type="predicted"/>
<dbReference type="EMBL" id="JAHRIP010062715">
    <property type="protein sequence ID" value="MEQ2305388.1"/>
    <property type="molecule type" value="Genomic_DNA"/>
</dbReference>
<keyword evidence="2" id="KW-1185">Reference proteome</keyword>
<accession>A0ABV0ZJ40</accession>
<sequence>MWSTCRPGGRTVMSDTATRGHEWWNQERSDDAIRRLLEHLTVIRAQQTKGVSRGLIGPLWLCMKLGPGCGVCKCWKQLGEKLNKRLIPSDFSTEVMRNKSELRLSEELS</sequence>
<dbReference type="Proteomes" id="UP001469553">
    <property type="component" value="Unassembled WGS sequence"/>
</dbReference>
<evidence type="ECO:0000313" key="2">
    <source>
        <dbReference type="Proteomes" id="UP001469553"/>
    </source>
</evidence>
<comment type="caution">
    <text evidence="1">The sequence shown here is derived from an EMBL/GenBank/DDBJ whole genome shotgun (WGS) entry which is preliminary data.</text>
</comment>
<reference evidence="1 2" key="1">
    <citation type="submission" date="2021-06" db="EMBL/GenBank/DDBJ databases">
        <authorList>
            <person name="Palmer J.M."/>
        </authorList>
    </citation>
    <scope>NUCLEOTIDE SEQUENCE [LARGE SCALE GENOMIC DNA]</scope>
    <source>
        <strain evidence="1 2">AS_MEX2019</strain>
        <tissue evidence="1">Muscle</tissue>
    </source>
</reference>
<organism evidence="1 2">
    <name type="scientific">Ameca splendens</name>
    <dbReference type="NCBI Taxonomy" id="208324"/>
    <lineage>
        <taxon>Eukaryota</taxon>
        <taxon>Metazoa</taxon>
        <taxon>Chordata</taxon>
        <taxon>Craniata</taxon>
        <taxon>Vertebrata</taxon>
        <taxon>Euteleostomi</taxon>
        <taxon>Actinopterygii</taxon>
        <taxon>Neopterygii</taxon>
        <taxon>Teleostei</taxon>
        <taxon>Neoteleostei</taxon>
        <taxon>Acanthomorphata</taxon>
        <taxon>Ovalentaria</taxon>
        <taxon>Atherinomorphae</taxon>
        <taxon>Cyprinodontiformes</taxon>
        <taxon>Goodeidae</taxon>
        <taxon>Ameca</taxon>
    </lineage>
</organism>
<gene>
    <name evidence="1" type="ORF">AMECASPLE_037356</name>
</gene>